<name>A0A1C9C5D2_HAV01</name>
<evidence type="ECO:0000313" key="1">
    <source>
        <dbReference type="EMBL" id="AOM63493.1"/>
    </source>
</evidence>
<organismHost>
    <name type="scientific">Heterosigma akashiwo</name>
    <name type="common">Chromophytic alga</name>
    <name type="synonym">Heterosigma carterae</name>
    <dbReference type="NCBI Taxonomy" id="2829"/>
</organismHost>
<dbReference type="RefSeq" id="YP_009507559.1">
    <property type="nucleotide sequence ID" value="NC_038553.1"/>
</dbReference>
<gene>
    <name evidence="1" type="primary">HaV53_ORF162</name>
</gene>
<dbReference type="EMBL" id="KX008963">
    <property type="protein sequence ID" value="AOM63493.1"/>
    <property type="molecule type" value="Genomic_DNA"/>
</dbReference>
<proteinExistence type="predicted"/>
<dbReference type="GeneID" id="37618543"/>
<protein>
    <submittedName>
        <fullName evidence="1">Uncharacterized protein</fullName>
    </submittedName>
</protein>
<sequence length="166" mass="19275">MYVPRIQKNIVITMTGSPMAYLNYDYSNVDRVLKDKFRPERPLEIFYSGQVKGVDDVKLINAIDENISFSIYHREKRDIPFNYVGMTTNVKISKTRSVPKGQEAADDERMQLHILVDNPVMTRVNPTPERGHKQFKLHVFDHAGLSESCNNRFKGIYLKKNNIIEI</sequence>
<dbReference type="Proteomes" id="UP000232488">
    <property type="component" value="Segment"/>
</dbReference>
<accession>A0A1C9C5D2</accession>
<evidence type="ECO:0000313" key="2">
    <source>
        <dbReference type="Proteomes" id="UP000232488"/>
    </source>
</evidence>
<reference evidence="1 2" key="1">
    <citation type="submission" date="2016-03" db="EMBL/GenBank/DDBJ databases">
        <title>Genome sequences of a Phycodnavirus, Heterosigma akashiwo virus strain 53.</title>
        <authorList>
            <person name="Ueki S."/>
            <person name="Ogura Y."/>
            <person name="Hayashi T."/>
        </authorList>
    </citation>
    <scope>NUCLEOTIDE SEQUENCE [LARGE SCALE GENOMIC DNA]</scope>
    <source>
        <strain evidence="1">HaV53</strain>
    </source>
</reference>
<dbReference type="KEGG" id="vg:37618543"/>
<keyword evidence="2" id="KW-1185">Reference proteome</keyword>
<organism evidence="1 2">
    <name type="scientific">Heterosigma akashiwo virus 01</name>
    <name type="common">HaV01</name>
    <dbReference type="NCBI Taxonomy" id="97195"/>
    <lineage>
        <taxon>Viruses</taxon>
        <taxon>Varidnaviria</taxon>
        <taxon>Bamfordvirae</taxon>
        <taxon>Nucleocytoviricota</taxon>
        <taxon>Megaviricetes</taxon>
        <taxon>Algavirales</taxon>
        <taxon>Phycodnaviridae</taxon>
        <taxon>Raphidovirus</taxon>
        <taxon>Raphidovirus japonicum</taxon>
    </lineage>
</organism>